<evidence type="ECO:0000256" key="5">
    <source>
        <dbReference type="ARBA" id="ARBA00022840"/>
    </source>
</evidence>
<evidence type="ECO:0000256" key="3">
    <source>
        <dbReference type="ARBA" id="ARBA00022741"/>
    </source>
</evidence>
<evidence type="ECO:0000256" key="2">
    <source>
        <dbReference type="ARBA" id="ARBA00022679"/>
    </source>
</evidence>
<evidence type="ECO:0000313" key="11">
    <source>
        <dbReference type="Proteomes" id="UP000005238"/>
    </source>
</evidence>
<keyword evidence="5" id="KW-0067">ATP-binding</keyword>
<dbReference type="GO" id="GO:0006241">
    <property type="term" value="P:CTP biosynthetic process"/>
    <property type="evidence" value="ECO:0007669"/>
    <property type="project" value="InterPro"/>
</dbReference>
<organism evidence="10 11">
    <name type="scientific">Phytophthora ramorum</name>
    <name type="common">Sudden oak death agent</name>
    <dbReference type="NCBI Taxonomy" id="164328"/>
    <lineage>
        <taxon>Eukaryota</taxon>
        <taxon>Sar</taxon>
        <taxon>Stramenopiles</taxon>
        <taxon>Oomycota</taxon>
        <taxon>Peronosporomycetes</taxon>
        <taxon>Peronosporales</taxon>
        <taxon>Peronosporaceae</taxon>
        <taxon>Phytophthora</taxon>
    </lineage>
</organism>
<feature type="binding site" evidence="6">
    <location>
        <position position="484"/>
    </location>
    <ligand>
        <name>ATP</name>
        <dbReference type="ChEBI" id="CHEBI:30616"/>
    </ligand>
</feature>
<dbReference type="STRING" id="164328.H3GT13"/>
<dbReference type="InterPro" id="IPR027417">
    <property type="entry name" value="P-loop_NTPase"/>
</dbReference>
<accession>H3GT13</accession>
<reference evidence="11" key="1">
    <citation type="journal article" date="2006" name="Science">
        <title>Phytophthora genome sequences uncover evolutionary origins and mechanisms of pathogenesis.</title>
        <authorList>
            <person name="Tyler B.M."/>
            <person name="Tripathy S."/>
            <person name="Zhang X."/>
            <person name="Dehal P."/>
            <person name="Jiang R.H."/>
            <person name="Aerts A."/>
            <person name="Arredondo F.D."/>
            <person name="Baxter L."/>
            <person name="Bensasson D."/>
            <person name="Beynon J.L."/>
            <person name="Chapman J."/>
            <person name="Damasceno C.M."/>
            <person name="Dorrance A.E."/>
            <person name="Dou D."/>
            <person name="Dickerman A.W."/>
            <person name="Dubchak I.L."/>
            <person name="Garbelotto M."/>
            <person name="Gijzen M."/>
            <person name="Gordon S.G."/>
            <person name="Govers F."/>
            <person name="Grunwald N.J."/>
            <person name="Huang W."/>
            <person name="Ivors K.L."/>
            <person name="Jones R.W."/>
            <person name="Kamoun S."/>
            <person name="Krampis K."/>
            <person name="Lamour K.H."/>
            <person name="Lee M.K."/>
            <person name="McDonald W.H."/>
            <person name="Medina M."/>
            <person name="Meijer H.J."/>
            <person name="Nordberg E.K."/>
            <person name="Maclean D.J."/>
            <person name="Ospina-Giraldo M.D."/>
            <person name="Morris P.F."/>
            <person name="Phuntumart V."/>
            <person name="Putnam N.H."/>
            <person name="Rash S."/>
            <person name="Rose J.K."/>
            <person name="Sakihama Y."/>
            <person name="Salamov A.A."/>
            <person name="Savidor A."/>
            <person name="Scheuring C.F."/>
            <person name="Smith B.M."/>
            <person name="Sobral B.W."/>
            <person name="Terry A."/>
            <person name="Torto-Alalibo T.A."/>
            <person name="Win J."/>
            <person name="Xu Z."/>
            <person name="Zhang H."/>
            <person name="Grigoriev I.V."/>
            <person name="Rokhsar D.S."/>
            <person name="Boore J.L."/>
        </authorList>
    </citation>
    <scope>NUCLEOTIDE SEQUENCE [LARGE SCALE GENOMIC DNA]</scope>
    <source>
        <strain evidence="11">Pr102</strain>
    </source>
</reference>
<dbReference type="HOGENOM" id="CLU_252341_0_0_1"/>
<sequence length="1450" mass="158276">MSGDAFVVVFLKPEIATGYFNFTASGDQPEDDGGTAAPSSSIPGVSPVEAAYLLPNGHIIPTILSRIKDKGLEVVQRRMKHFARAEVRNLFSFELQQRFHDDEHAFATFLTAVTKGPSLALLLKLPGAGDANAAIKKWSELAGDWDPVVARKKALAASVPHDQWPLRALCGLNAIQNGIASSSHACCTHRERFFLFPPAVPQLERATIVLLPSFYSNFPAGKDILLSTIGKETRAIVVENKEGCSLSGEEALVLCGLTRSYDEGPVDQACVSVVELMDQTVGAKGVDILVLEGLDLNYTLRSAVGPANVELARLYYRDSVRGQMSSKIPSVELPAALQTADNDTLGFESGLFLSFDSRLHLGKASDEALAGSPQIGPAVEVTLGLIKPNAACKPDVVADIMRMINLFGFTVERQRRLELSRDQADAFYAEHRGKAFFETLLGFMTSGEIVALELSRPHAIKAWRALMGPTNSISARETHPWTLRARFGVDGTRNATHGSDASTSAAREVRFFFGNALSASSAASKQPNGAVLSGKAAQRPIAVSGTSDSSIEKVLTQGLKELLEKKLPDPLQACRWLGEWLVAYRVRGLEEESGVLQGAQQPARGLKPDLSVKRVSEEATACRRRKVVAITLEAAVSDAVRTTLLDTLRERLRDARYQLVDVATELKKFAALDSGVANLVKTLKEGGRRRCVLFGCEELAQSSGFHREFKTHAPPDWQINFVVHVELQKNDVGITRQSSSLDVPVLQVVLPSTSTVNPQELRAKDGALQGLFHAVFDPNIVLVEDQERLVPSTVWTEVAKHYGFSLLTFDTFVASVKTSNDDSSETQLLLSLLRSGSNVPSTLLLTVLRRVVLGTQPGSSTITQKFMLLGFPWSEIQASELEQAIGRPQSVLFVSENSQRVVPAWMHAFRKKGLVKRVWIDSSFRVDCNAVRSELCGALGPVIGCFLGKCEANEQLQLLQAVAKAQGFVWIDCSLLNMPTPQRLRDLLLQPHTGREKFFLYGYPQTRAQAEEFLNVAAAPQFVIHNSSSVLPVAQEVLAVLDAHPSITQLDLASSQTSNGSSKLPSIFFRKQVVAVVGSVSTLHLPQLRDVVSPLGYDVLDLRHDEGVHQKDDELAGVRELERRVQAVQAPRCLVVGAPHSPSFYHALEARVGCAIHKLLILQHVPVRARATDDGDSDDYSDEEQGHVHVDESGSDGDDNAMSTRDAIKSRKAMQTLSSDLAQLLQTLAASSTSSISVEVLGFLENAPVGSSRVVQDVVARLRPRLFGVVGHPFSFYQAAARCFCRRHFVGFVDLSTMSSSLQALRALEALVATTPHAVYCLDGFPRSSLPDATVSSTAASPPRYVAQQLWELDRRVGALTTLVHFTTALEVLEERTPEQVTRRMLAMAQDDLELASADLIRWFTTGKNRRQTISEVTCDRTLEDTQEELDCVLQRALRPSRPAVKQTGG</sequence>
<evidence type="ECO:0000259" key="9">
    <source>
        <dbReference type="SMART" id="SM00562"/>
    </source>
</evidence>
<dbReference type="Gene3D" id="3.30.70.141">
    <property type="entry name" value="Nucleoside diphosphate kinase-like domain"/>
    <property type="match status" value="2"/>
</dbReference>
<dbReference type="PRINTS" id="PR01243">
    <property type="entry name" value="NUCDPKINASE"/>
</dbReference>
<dbReference type="SMART" id="SM00562">
    <property type="entry name" value="NDK"/>
    <property type="match status" value="1"/>
</dbReference>
<dbReference type="InParanoid" id="H3GT13"/>
<protein>
    <recommendedName>
        <fullName evidence="9">Nucleoside diphosphate kinase-like domain-containing protein</fullName>
    </recommendedName>
</protein>
<evidence type="ECO:0000256" key="1">
    <source>
        <dbReference type="ARBA" id="ARBA00008142"/>
    </source>
</evidence>
<dbReference type="PROSITE" id="PS51374">
    <property type="entry name" value="NDPK_LIKE"/>
    <property type="match status" value="1"/>
</dbReference>
<dbReference type="PANTHER" id="PTHR46161">
    <property type="entry name" value="NUCLEOSIDE DIPHOSPHATE KINASE"/>
    <property type="match status" value="1"/>
</dbReference>
<reference evidence="10" key="2">
    <citation type="submission" date="2015-06" db="UniProtKB">
        <authorList>
            <consortium name="EnsemblProtists"/>
        </authorList>
    </citation>
    <scope>IDENTIFICATION</scope>
    <source>
        <strain evidence="10">Pr102</strain>
    </source>
</reference>
<feature type="binding site" evidence="6">
    <location>
        <position position="464"/>
    </location>
    <ligand>
        <name>ATP</name>
        <dbReference type="ChEBI" id="CHEBI:30616"/>
    </ligand>
</feature>
<feature type="domain" description="Nucleoside diphosphate kinase-like" evidence="9">
    <location>
        <begin position="379"/>
        <end position="520"/>
    </location>
</feature>
<dbReference type="EMBL" id="DS566044">
    <property type="status" value="NOT_ANNOTATED_CDS"/>
    <property type="molecule type" value="Genomic_DNA"/>
</dbReference>
<feature type="binding site" evidence="6">
    <location>
        <position position="387"/>
    </location>
    <ligand>
        <name>ATP</name>
        <dbReference type="ChEBI" id="CHEBI:30616"/>
    </ligand>
</feature>
<evidence type="ECO:0000256" key="4">
    <source>
        <dbReference type="ARBA" id="ARBA00022777"/>
    </source>
</evidence>
<dbReference type="Gene3D" id="3.40.50.300">
    <property type="entry name" value="P-loop containing nucleotide triphosphate hydrolases"/>
    <property type="match status" value="1"/>
</dbReference>
<dbReference type="PANTHER" id="PTHR46161:SF3">
    <property type="entry name" value="NUCLEOSIDE DIPHOSPHATE KINASE DDB_G0292928-RELATED"/>
    <property type="match status" value="1"/>
</dbReference>
<dbReference type="eggNOG" id="KOG0888">
    <property type="taxonomic scope" value="Eukaryota"/>
</dbReference>
<proteinExistence type="inferred from homology"/>
<dbReference type="GO" id="GO:0006228">
    <property type="term" value="P:UTP biosynthetic process"/>
    <property type="evidence" value="ECO:0007669"/>
    <property type="project" value="InterPro"/>
</dbReference>
<feature type="binding site" evidence="6">
    <location>
        <position position="436"/>
    </location>
    <ligand>
        <name>ATP</name>
        <dbReference type="ChEBI" id="CHEBI:30616"/>
    </ligand>
</feature>
<dbReference type="GO" id="GO:0006183">
    <property type="term" value="P:GTP biosynthetic process"/>
    <property type="evidence" value="ECO:0007669"/>
    <property type="project" value="InterPro"/>
</dbReference>
<evidence type="ECO:0000313" key="10">
    <source>
        <dbReference type="EnsemblProtists" id="Phyra80208"/>
    </source>
</evidence>
<name>H3GT13_PHYRM</name>
<dbReference type="VEuPathDB" id="FungiDB:KRP22_13307"/>
<keyword evidence="2" id="KW-0808">Transferase</keyword>
<feature type="region of interest" description="Disordered" evidence="8">
    <location>
        <begin position="1171"/>
        <end position="1203"/>
    </location>
</feature>
<evidence type="ECO:0000256" key="8">
    <source>
        <dbReference type="SAM" id="MobiDB-lite"/>
    </source>
</evidence>
<dbReference type="InterPro" id="IPR036850">
    <property type="entry name" value="NDK-like_dom_sf"/>
</dbReference>
<evidence type="ECO:0000256" key="7">
    <source>
        <dbReference type="RuleBase" id="RU004011"/>
    </source>
</evidence>
<comment type="similarity">
    <text evidence="1 6 7">Belongs to the NDK family.</text>
</comment>
<dbReference type="EnsemblProtists" id="Phyra80208">
    <property type="protein sequence ID" value="Phyra80208"/>
    <property type="gene ID" value="Phyra80208"/>
</dbReference>
<dbReference type="SUPFAM" id="SSF54919">
    <property type="entry name" value="Nucleoside diphosphate kinase, NDK"/>
    <property type="match status" value="2"/>
</dbReference>
<dbReference type="GO" id="GO:0004550">
    <property type="term" value="F:nucleoside diphosphate kinase activity"/>
    <property type="evidence" value="ECO:0007669"/>
    <property type="project" value="InterPro"/>
</dbReference>
<dbReference type="Pfam" id="PF00334">
    <property type="entry name" value="NDK"/>
    <property type="match status" value="2"/>
</dbReference>
<keyword evidence="4" id="KW-0418">Kinase</keyword>
<dbReference type="InterPro" id="IPR034907">
    <property type="entry name" value="NDK-like_dom"/>
</dbReference>
<feature type="binding site" evidence="6">
    <location>
        <position position="470"/>
    </location>
    <ligand>
        <name>ATP</name>
        <dbReference type="ChEBI" id="CHEBI:30616"/>
    </ligand>
</feature>
<feature type="compositionally biased region" description="Acidic residues" evidence="8">
    <location>
        <begin position="1174"/>
        <end position="1183"/>
    </location>
</feature>
<dbReference type="GO" id="GO:0005524">
    <property type="term" value="F:ATP binding"/>
    <property type="evidence" value="ECO:0007669"/>
    <property type="project" value="UniProtKB-KW"/>
</dbReference>
<dbReference type="Proteomes" id="UP000005238">
    <property type="component" value="Unassembled WGS sequence"/>
</dbReference>
<feature type="active site" description="Pros-phosphohistidine intermediate" evidence="6">
    <location>
        <position position="497"/>
    </location>
</feature>
<dbReference type="OMA" id="THPWTLR"/>
<dbReference type="VEuPathDB" id="FungiDB:KRP23_10502"/>
<feature type="binding site" evidence="6">
    <location>
        <position position="494"/>
    </location>
    <ligand>
        <name>ATP</name>
        <dbReference type="ChEBI" id="CHEBI:30616"/>
    </ligand>
</feature>
<dbReference type="InterPro" id="IPR001564">
    <property type="entry name" value="Nucleoside_diP_kinase"/>
</dbReference>
<evidence type="ECO:0000256" key="6">
    <source>
        <dbReference type="PROSITE-ProRule" id="PRU00706"/>
    </source>
</evidence>
<keyword evidence="3" id="KW-0547">Nucleotide-binding</keyword>
<keyword evidence="11" id="KW-1185">Reference proteome</keyword>